<evidence type="ECO:0000313" key="7">
    <source>
        <dbReference type="Proteomes" id="UP000177587"/>
    </source>
</evidence>
<dbReference type="InterPro" id="IPR050377">
    <property type="entry name" value="Radical_SAM_PqqE_MftC-like"/>
</dbReference>
<reference evidence="6 7" key="1">
    <citation type="journal article" date="2016" name="Nat. Commun.">
        <title>Thousands of microbial genomes shed light on interconnected biogeochemical processes in an aquifer system.</title>
        <authorList>
            <person name="Anantharaman K."/>
            <person name="Brown C.T."/>
            <person name="Hug L.A."/>
            <person name="Sharon I."/>
            <person name="Castelle C.J."/>
            <person name="Probst A.J."/>
            <person name="Thomas B.C."/>
            <person name="Singh A."/>
            <person name="Wilkins M.J."/>
            <person name="Karaoz U."/>
            <person name="Brodie E.L."/>
            <person name="Williams K.H."/>
            <person name="Hubbard S.S."/>
            <person name="Banfield J.F."/>
        </authorList>
    </citation>
    <scope>NUCLEOTIDE SEQUENCE [LARGE SCALE GENOMIC DNA]</scope>
</reference>
<dbReference type="CDD" id="cd01335">
    <property type="entry name" value="Radical_SAM"/>
    <property type="match status" value="1"/>
</dbReference>
<dbReference type="SFLD" id="SFLDS00029">
    <property type="entry name" value="Radical_SAM"/>
    <property type="match status" value="1"/>
</dbReference>
<dbReference type="PANTHER" id="PTHR11228">
    <property type="entry name" value="RADICAL SAM DOMAIN PROTEIN"/>
    <property type="match status" value="1"/>
</dbReference>
<dbReference type="SUPFAM" id="SSF102114">
    <property type="entry name" value="Radical SAM enzymes"/>
    <property type="match status" value="1"/>
</dbReference>
<evidence type="ECO:0000256" key="1">
    <source>
        <dbReference type="ARBA" id="ARBA00022691"/>
    </source>
</evidence>
<dbReference type="PANTHER" id="PTHR11228:SF7">
    <property type="entry name" value="PQQA PEPTIDE CYCLASE"/>
    <property type="match status" value="1"/>
</dbReference>
<keyword evidence="2" id="KW-0479">Metal-binding</keyword>
<organism evidence="6 7">
    <name type="scientific">Candidatus Liptonbacteria bacterium RIFOXYD1_FULL_36_11</name>
    <dbReference type="NCBI Taxonomy" id="1798656"/>
    <lineage>
        <taxon>Bacteria</taxon>
        <taxon>Candidatus Liptoniibacteriota</taxon>
    </lineage>
</organism>
<dbReference type="EMBL" id="MHLG01000024">
    <property type="protein sequence ID" value="OGZ03340.1"/>
    <property type="molecule type" value="Genomic_DNA"/>
</dbReference>
<dbReference type="GO" id="GO:0003824">
    <property type="term" value="F:catalytic activity"/>
    <property type="evidence" value="ECO:0007669"/>
    <property type="project" value="InterPro"/>
</dbReference>
<comment type="caution">
    <text evidence="6">The sequence shown here is derived from an EMBL/GenBank/DDBJ whole genome shotgun (WGS) entry which is preliminary data.</text>
</comment>
<accession>A0A1G2CRG2</accession>
<dbReference type="GO" id="GO:0051536">
    <property type="term" value="F:iron-sulfur cluster binding"/>
    <property type="evidence" value="ECO:0007669"/>
    <property type="project" value="UniProtKB-KW"/>
</dbReference>
<name>A0A1G2CRG2_9BACT</name>
<dbReference type="PROSITE" id="PS51918">
    <property type="entry name" value="RADICAL_SAM"/>
    <property type="match status" value="1"/>
</dbReference>
<evidence type="ECO:0000259" key="5">
    <source>
        <dbReference type="PROSITE" id="PS51918"/>
    </source>
</evidence>
<dbReference type="SFLD" id="SFLDG01067">
    <property type="entry name" value="SPASM/twitch_domain_containing"/>
    <property type="match status" value="1"/>
</dbReference>
<gene>
    <name evidence="6" type="ORF">A2604_01950</name>
</gene>
<sequence length="333" mass="38641">MNRRDWSSIFFEGTLANKVLEIIENKKHIPPKNPTQRNDFLLLKKSVKEFLKENCDLIQDTLKIKPKVDYSILNLCKYARREWQVINTSLELLSLCNQRCLHCYWEKLNKKGLSLKNLLLLAKDLKEVGVIFVLLTGGEIFLRPDITEIFSFLDELKFAIEVKTNGLLLNQRIIDFLSKVRIYDLQVSIYEIKDGYSFFTNSNYNFSRIAENINLLLSAGIKTSLSVIVGNHNIDEIQLWHEKLQFFFGENIDVSYNPLITPNRDGLGKEAKLRLSKTDLDGKFFSFLEKIDGFPVINKYRDCSTENTICYAGRDQIVIDPDGNVYPCLSRFR</sequence>
<feature type="domain" description="Radical SAM core" evidence="5">
    <location>
        <begin position="82"/>
        <end position="304"/>
    </location>
</feature>
<dbReference type="CDD" id="cd21109">
    <property type="entry name" value="SPASM"/>
    <property type="match status" value="1"/>
</dbReference>
<evidence type="ECO:0000256" key="4">
    <source>
        <dbReference type="ARBA" id="ARBA00023014"/>
    </source>
</evidence>
<dbReference type="Proteomes" id="UP000177587">
    <property type="component" value="Unassembled WGS sequence"/>
</dbReference>
<dbReference type="InterPro" id="IPR058240">
    <property type="entry name" value="rSAM_sf"/>
</dbReference>
<keyword evidence="3" id="KW-0408">Iron</keyword>
<evidence type="ECO:0000256" key="2">
    <source>
        <dbReference type="ARBA" id="ARBA00022723"/>
    </source>
</evidence>
<dbReference type="Pfam" id="PF04055">
    <property type="entry name" value="Radical_SAM"/>
    <property type="match status" value="1"/>
</dbReference>
<protein>
    <recommendedName>
        <fullName evidence="5">Radical SAM core domain-containing protein</fullName>
    </recommendedName>
</protein>
<evidence type="ECO:0000313" key="6">
    <source>
        <dbReference type="EMBL" id="OGZ03340.1"/>
    </source>
</evidence>
<dbReference type="STRING" id="1798656.A2604_01950"/>
<evidence type="ECO:0000256" key="3">
    <source>
        <dbReference type="ARBA" id="ARBA00023004"/>
    </source>
</evidence>
<dbReference type="GO" id="GO:0046872">
    <property type="term" value="F:metal ion binding"/>
    <property type="evidence" value="ECO:0007669"/>
    <property type="project" value="UniProtKB-KW"/>
</dbReference>
<keyword evidence="4" id="KW-0411">Iron-sulfur</keyword>
<dbReference type="InterPro" id="IPR013785">
    <property type="entry name" value="Aldolase_TIM"/>
</dbReference>
<dbReference type="InterPro" id="IPR007197">
    <property type="entry name" value="rSAM"/>
</dbReference>
<keyword evidence="1" id="KW-0949">S-adenosyl-L-methionine</keyword>
<proteinExistence type="predicted"/>
<dbReference type="Gene3D" id="3.20.20.70">
    <property type="entry name" value="Aldolase class I"/>
    <property type="match status" value="1"/>
</dbReference>
<dbReference type="AlphaFoldDB" id="A0A1G2CRG2"/>